<accession>A0A9P3LAS0</accession>
<dbReference type="EMBL" id="BPQB01000006">
    <property type="protein sequence ID" value="GJE87268.1"/>
    <property type="molecule type" value="Genomic_DNA"/>
</dbReference>
<gene>
    <name evidence="2" type="ORF">PsYK624_033510</name>
</gene>
<comment type="caution">
    <text evidence="2">The sequence shown here is derived from an EMBL/GenBank/DDBJ whole genome shotgun (WGS) entry which is preliminary data.</text>
</comment>
<keyword evidence="1" id="KW-0812">Transmembrane</keyword>
<feature type="transmembrane region" description="Helical" evidence="1">
    <location>
        <begin position="48"/>
        <end position="76"/>
    </location>
</feature>
<organism evidence="2 3">
    <name type="scientific">Phanerochaete sordida</name>
    <dbReference type="NCBI Taxonomy" id="48140"/>
    <lineage>
        <taxon>Eukaryota</taxon>
        <taxon>Fungi</taxon>
        <taxon>Dikarya</taxon>
        <taxon>Basidiomycota</taxon>
        <taxon>Agaricomycotina</taxon>
        <taxon>Agaricomycetes</taxon>
        <taxon>Polyporales</taxon>
        <taxon>Phanerochaetaceae</taxon>
        <taxon>Phanerochaete</taxon>
    </lineage>
</organism>
<reference evidence="2 3" key="1">
    <citation type="submission" date="2021-08" db="EMBL/GenBank/DDBJ databases">
        <title>Draft Genome Sequence of Phanerochaete sordida strain YK-624.</title>
        <authorList>
            <person name="Mori T."/>
            <person name="Dohra H."/>
            <person name="Suzuki T."/>
            <person name="Kawagishi H."/>
            <person name="Hirai H."/>
        </authorList>
    </citation>
    <scope>NUCLEOTIDE SEQUENCE [LARGE SCALE GENOMIC DNA]</scope>
    <source>
        <strain evidence="2 3">YK-624</strain>
    </source>
</reference>
<keyword evidence="3" id="KW-1185">Reference proteome</keyword>
<proteinExistence type="predicted"/>
<evidence type="ECO:0000313" key="2">
    <source>
        <dbReference type="EMBL" id="GJE87268.1"/>
    </source>
</evidence>
<keyword evidence="1" id="KW-0472">Membrane</keyword>
<protein>
    <submittedName>
        <fullName evidence="2">Uncharacterized protein</fullName>
    </submittedName>
</protein>
<dbReference type="AlphaFoldDB" id="A0A9P3LAS0"/>
<sequence length="177" mass="19377">MISKAYLLFAITHSGYTSITEIDHASTSPYLLVPLTTLGPVTEDSTWYIYWFMYYVTICPLVELVTIYPTIVALLVERTSSYYSRTVGLESVRTPWHLPPSPKRDSRSLLDTEDFSVGLGGTSLEDGAQSDAVGGPAEPAQTAVSLVSRIRYVAMPHTDTVQSHGLRSAFYTSSSAA</sequence>
<evidence type="ECO:0000256" key="1">
    <source>
        <dbReference type="SAM" id="Phobius"/>
    </source>
</evidence>
<name>A0A9P3LAS0_9APHY</name>
<dbReference type="Proteomes" id="UP000703269">
    <property type="component" value="Unassembled WGS sequence"/>
</dbReference>
<keyword evidence="1" id="KW-1133">Transmembrane helix</keyword>
<evidence type="ECO:0000313" key="3">
    <source>
        <dbReference type="Proteomes" id="UP000703269"/>
    </source>
</evidence>